<reference evidence="2 3" key="1">
    <citation type="submission" date="2013-01" db="EMBL/GenBank/DDBJ databases">
        <authorList>
            <person name="Hannick L."/>
            <person name="Zafar N."/>
            <person name="Lorenzi H."/>
            <person name="Ali I.A."/>
            <person name="Petri W.P."/>
            <person name="Caler E."/>
        </authorList>
    </citation>
    <scope>NUCLEOTIDE SEQUENCE [LARGE SCALE GENOMIC DNA]</scope>
    <source>
        <strain evidence="3">HM3:IMSS-B</strain>
    </source>
</reference>
<organism evidence="2 3">
    <name type="scientific">Entamoeba histolytica HM-1:IMSS-B</name>
    <dbReference type="NCBI Taxonomy" id="885319"/>
    <lineage>
        <taxon>Eukaryota</taxon>
        <taxon>Amoebozoa</taxon>
        <taxon>Evosea</taxon>
        <taxon>Archamoebae</taxon>
        <taxon>Mastigamoebida</taxon>
        <taxon>Entamoebidae</taxon>
        <taxon>Entamoeba</taxon>
    </lineage>
</organism>
<dbReference type="AlphaFoldDB" id="M3USN6"/>
<evidence type="ECO:0000256" key="1">
    <source>
        <dbReference type="SAM" id="MobiDB-lite"/>
    </source>
</evidence>
<dbReference type="Gene3D" id="3.40.50.300">
    <property type="entry name" value="P-loop containing nucleotide triphosphate hydrolases"/>
    <property type="match status" value="1"/>
</dbReference>
<protein>
    <submittedName>
        <fullName evidence="2">Uncharacterized protein</fullName>
    </submittedName>
</protein>
<feature type="compositionally biased region" description="Acidic residues" evidence="1">
    <location>
        <begin position="463"/>
        <end position="487"/>
    </location>
</feature>
<accession>M3USN6</accession>
<name>M3USN6_ENTH1</name>
<dbReference type="InterPro" id="IPR027417">
    <property type="entry name" value="P-loop_NTPase"/>
</dbReference>
<dbReference type="Proteomes" id="UP000030781">
    <property type="component" value="Unassembled WGS sequence"/>
</dbReference>
<gene>
    <name evidence="2" type="ORF">EHI8A_160700</name>
</gene>
<feature type="region of interest" description="Disordered" evidence="1">
    <location>
        <begin position="420"/>
        <end position="487"/>
    </location>
</feature>
<dbReference type="OrthoDB" id="31687at2759"/>
<dbReference type="VEuPathDB" id="AmoebaDB:EHI8A_160700"/>
<proteinExistence type="predicted"/>
<evidence type="ECO:0000313" key="3">
    <source>
        <dbReference type="Proteomes" id="UP000030781"/>
    </source>
</evidence>
<evidence type="ECO:0000313" key="2">
    <source>
        <dbReference type="EMBL" id="EMH77821.1"/>
    </source>
</evidence>
<feature type="compositionally biased region" description="Basic and acidic residues" evidence="1">
    <location>
        <begin position="426"/>
        <end position="453"/>
    </location>
</feature>
<dbReference type="EMBL" id="KB609909">
    <property type="protein sequence ID" value="EMH77821.1"/>
    <property type="molecule type" value="Genomic_DNA"/>
</dbReference>
<sequence length="487" mass="58712">MWSVLKYVVDDPDKESAVVSESMEKSDEETLRENTLEIIKKYVDKYTDNYIISLHYLSVPIIISYGKRIPENEKFRTINEYIETQKEVIKILMMEKAEYIKGFYFIKRTIESRKTILESADQDTFESRAARSGLETYTINELRMTWKTNRYKYLTKALITKTEKLYLPNEDHPLYKSFTDFLKNTYKRGVDRFKTFICVGSTYIGKSVFFTKFIVPDEYYIYHSNNLEYSKMSNQPHKIFRILDDINWSEVKSTELKALMNRNISSVDIKYGYEYIFPLIPIIIVNKEDYINFQRHFSDIWKFIERNAVIYPEQKEECIEEERPIFTQKEVRGEYKYLFDSIIPVNELKECDTVNMNEWIKKELNEKHGYIYDIQKYIQLPSEKEIKLPNPERQKRKILEDYEEYLMRKKKAIIESEIQRVSNRRRREDKEQSDEEKDRKCEDERYEDEKLIESETDYSTTNSEDEYSGEDKEETDTEEVDDGFIEL</sequence>